<dbReference type="InterPro" id="IPR050991">
    <property type="entry name" value="ECM_Regulatory_Proteins"/>
</dbReference>
<sequence>MKKIILLILTLFFSIVGYSQFPTPGVEGFEGTTGPDVPLPTASSPWTLGTGATGNQWAVFDNGVGLTRRWNINTVATNVYQGVNAAYMDRENIGQGNTSEDYLATPLVTVPANGQLRFWTRSTIATVSNTEYLIKVNTNVSPGSQTTVANYTATPAQWTETTLNATYNIYEEKVVDLSAYANQQVYIAFVMRFTQPTTGLGGDRWLIDRVSLVQRCLEPTNLSATGITQTTANLNWSNPSGSTSWEIEVIPAVGGTQTGVGVVYNGALPYVASGLSPNTCYVYYVRSLCTDGSSSWVGPFNFCTVPPGLTCTAPIAITTLPYSTNDNTANYGDSTDTAQPTACAGTATNYMTGNDVFYSYTPATSGTISITMTPNDNWSGIFVYQGCANVGVTCVAGVANNGGGVRSIPSLSVTAGLPYIIVISTNATPQTVGYSLVIQEVNCPQPTNLNASNIGQTSATLTWDNPGGATSWEVVVQTPNSGIPTGTGNTTNTNTSYSAPGLTQATAYEYYVRADCGNGTFSAWSGPFLFNTNICDVSQQCNYTFRLTDSFGDGWNGNTMSVRQNGIEVALLGPTFTAGGGPINITVPMCDGLPFELFWNAGGAFAGEVGVTIINSFNQTIYTKAPGTGAQNSSLYTGTVNCLTPACLPPTNLVATNLSQTGATLGWTTTGPETSWEIIVLPAGSPAPLPNNPLWTAAPTNPFTVGGLTSGTAYEFYVRPVCSPSNIGDPAGPRTFNTTICDPVNQCNYTFTMTDSFGDGWNGNTMNVIQNGIVIATIGSTFTAGNGPITVQVPLCNALPVELFWNAGGAFANEVGVSITNSFSQVIFTKAPGTGAQNTSLYTGTVNCLVPSCLPPTNLVATNLSQTSATLGWTTTGPETSWEVIVLPVGSPAPLPNNPLWTAAPTNPFTVNGLTSGTAYNFYVRPICSPTNTGDPSLAGTFNTTICPPTDQCLYTFTMTDTFGDGWNGNTMSVIQNGIVVGTFGATFTNGNGPVSVQIPLCHGIAFQLQWNAGGAFANEVGVSIQEALAPQATIYTKAPGTGAQGTILYNGTGECFLPTCPKPISLTATNVTQTSAVLSWTEQGTATSWEIFIVPAGSAAPTPTSLGIVTTNPYTLTNLPPGTAYTFYVRAICSPTDSSLWSQPLTFGTLPVNDECTNATFAIVNQNLNCVQTTPGTLIGATQSLPAVNCPPGVANDDVWYTFTATAATHIISFNNVVPAGTDLDYAIFTGNSCGALTQLNCNAADGLTAGVTYYLRVYSASANQQLVNFNLCIGTLPCTEAPAFCTGQTVTYANSTNVPSLGQIGCLFTSPNPAFFFLQVNQAGPLTYLISQVDNNGVGRDVDYVAWGPFTDLQTACTGVPQNPLPGILPAPTPAAGCPGTLHACSYSAAPTEIMCIPNAQLCEVYVIMITNFSNQAGTVTFTQTNSGGGTTACFPINTFNYPQTTYCQDGVDPTPVLAPGASAGTYTSTPGLVIDSVTGTVDLSASTPGAYIVTSSTATTIGGTCNTIPFITTTRTIIITAPASATISYSNASYCNNITALQTVTRTGTVGGTYSATPSGLSIDPITGNFVPSASVPNTYVITYSVPASGGCAAFSTTTQVVIIPATVPTFTQVAPICPGDVLADLPTTSNNGVTGTWSPAMNNTATTTYTFTPTAGLCATTATMTIGVGSTTPTFTQVQPICPGAPLADLPTTSNNGVVGTWAPAMNNTATTTYTFTPNAGICAGSVTMTIVVNTPTIVPTFTSVAPICIGDTLSALPTTSNNGITGTWSPALDNTATTTYTFTPNTGQCALATTLTIIVNPNLVVTVNNPTVCAGSSATVTATPAIPGNYSYTWTVPSTFPNPGNVASFNTTVPGTYTVVINQVTNFCNTDFESPTATGAFPNLFDENLVPCWDTTSADGIIEIWPPGFEGVNAYSGNQLIELNGNTPGTLFQDFSVLPGTALTISFAHRGRQGNDVVGVEIGPLGGPYVSLGNFTDNNTAWVLHTVNYVVPTSGGSNYTLRFVSVSSAGGSPSIGNLLDSISISSLSCPSQPTSGVVTITTPDTPTFTTIPNICLNGTAPTLPTTSNNGIAGTWSPTTVDTSTVGTTTYTFTPNAGICATTATLNVTIDAPITPTFTQIANICLNGTAPTLPTTSNNGFAGTWSPSTVDTSAVGSTTYTFTPNAGICATTATLSVTIDAPITPTFTQIANICLNGTAPTLPTTSNNGIAGTWSPSTVDTSAVGTAAYTFTPNAGICATTATLSVTIDAPITPTFTQIANICLNGTAPTLPTTSNNGIAGTWSPATINTTVVGTTTYTFTPNAGICATTATLSVTIDAPTVPTFTQIASICLNGTAPSLPSTSNNGGIAGTWSPATINTSVVGNTTYTFTPNAGLCATTATMVITINPQTVPTFSQVGPFCQGSIAPSFNNTSINGIAGTWSPSTIDTSTAGNTTYTFTPNTGLCATTATMTIVINATPVVNPISNVTACDNYILPALSVGNYFTGPNGTGTQLNTGAIITANTTLYVYATNGSCTDQESFTITISPSPSFTLTGGCVGTNYVLEVMSNNFDTSLATYSWTGPTGVVGGNSPTLQVPANAAGSYTCFVTIPNGTATCSDSEVFIANDVTCSIPRGISPNGDTLNDTFDLTGLNVKVLSIYNRYGTKVYSKSNYVNEWGGQSDAGHELPDGTYYYVIERNGVEAKSGWVYINREIK</sequence>
<dbReference type="Proteomes" id="UP001500367">
    <property type="component" value="Unassembled WGS sequence"/>
</dbReference>
<keyword evidence="5" id="KW-1185">Reference proteome</keyword>
<protein>
    <recommendedName>
        <fullName evidence="3">Fibronectin type-III domain-containing protein</fullName>
    </recommendedName>
</protein>
<dbReference type="InterPro" id="IPR026341">
    <property type="entry name" value="T9SS_type_B"/>
</dbReference>
<dbReference type="CDD" id="cd00063">
    <property type="entry name" value="FN3"/>
    <property type="match status" value="5"/>
</dbReference>
<keyword evidence="1" id="KW-0732">Signal</keyword>
<dbReference type="Pfam" id="PF23759">
    <property type="entry name" value="GBD_T9SS_assoc"/>
    <property type="match status" value="2"/>
</dbReference>
<dbReference type="PANTHER" id="PTHR46708:SF2">
    <property type="entry name" value="FIBRONECTIN TYPE-III DOMAIN-CONTAINING PROTEIN"/>
    <property type="match status" value="1"/>
</dbReference>
<dbReference type="Gene3D" id="2.60.40.10">
    <property type="entry name" value="Immunoglobulins"/>
    <property type="match status" value="5"/>
</dbReference>
<dbReference type="InterPro" id="IPR036116">
    <property type="entry name" value="FN3_sf"/>
</dbReference>
<dbReference type="InterPro" id="IPR013783">
    <property type="entry name" value="Ig-like_fold"/>
</dbReference>
<name>A0ABP7VMX1_9FLAO</name>
<proteinExistence type="predicted"/>
<evidence type="ECO:0000259" key="3">
    <source>
        <dbReference type="PROSITE" id="PS50853"/>
    </source>
</evidence>
<evidence type="ECO:0000256" key="1">
    <source>
        <dbReference type="ARBA" id="ARBA00022729"/>
    </source>
</evidence>
<feature type="domain" description="Fibronectin type-III" evidence="3">
    <location>
        <begin position="1063"/>
        <end position="1153"/>
    </location>
</feature>
<evidence type="ECO:0000313" key="5">
    <source>
        <dbReference type="Proteomes" id="UP001500367"/>
    </source>
</evidence>
<dbReference type="NCBIfam" id="NF038128">
    <property type="entry name" value="choice_anch_J"/>
    <property type="match status" value="1"/>
</dbReference>
<dbReference type="Gene3D" id="2.60.120.200">
    <property type="match status" value="1"/>
</dbReference>
<dbReference type="Gene3D" id="2.60.40.1220">
    <property type="match status" value="6"/>
</dbReference>
<dbReference type="InterPro" id="IPR056600">
    <property type="entry name" value="GBD_T9SS_assoc"/>
</dbReference>
<accession>A0ABP7VMX1</accession>
<keyword evidence="2" id="KW-0677">Repeat</keyword>
<dbReference type="PROSITE" id="PS50853">
    <property type="entry name" value="FN3"/>
    <property type="match status" value="5"/>
</dbReference>
<dbReference type="SUPFAM" id="SSF49265">
    <property type="entry name" value="Fibronectin type III"/>
    <property type="match status" value="5"/>
</dbReference>
<dbReference type="EMBL" id="BAABCT010000003">
    <property type="protein sequence ID" value="GAA4070561.1"/>
    <property type="molecule type" value="Genomic_DNA"/>
</dbReference>
<evidence type="ECO:0000256" key="2">
    <source>
        <dbReference type="ARBA" id="ARBA00022737"/>
    </source>
</evidence>
<dbReference type="PANTHER" id="PTHR46708">
    <property type="entry name" value="TENASCIN"/>
    <property type="match status" value="1"/>
</dbReference>
<dbReference type="Pfam" id="PF13585">
    <property type="entry name" value="CHU_C"/>
    <property type="match status" value="1"/>
</dbReference>
<feature type="domain" description="Fibronectin type-III" evidence="3">
    <location>
        <begin position="218"/>
        <end position="307"/>
    </location>
</feature>
<dbReference type="InterPro" id="IPR003961">
    <property type="entry name" value="FN3_dom"/>
</dbReference>
<dbReference type="RefSeq" id="WP_344816094.1">
    <property type="nucleotide sequence ID" value="NZ_BAABCT010000003.1"/>
</dbReference>
<dbReference type="NCBIfam" id="TIGR04131">
    <property type="entry name" value="Bac_Flav_CTERM"/>
    <property type="match status" value="1"/>
</dbReference>
<dbReference type="Pfam" id="PF00041">
    <property type="entry name" value="fn3"/>
    <property type="match status" value="4"/>
</dbReference>
<feature type="domain" description="Fibronectin type-III" evidence="3">
    <location>
        <begin position="855"/>
        <end position="950"/>
    </location>
</feature>
<feature type="domain" description="Fibronectin type-III" evidence="3">
    <location>
        <begin position="445"/>
        <end position="535"/>
    </location>
</feature>
<feature type="domain" description="Fibronectin type-III" evidence="3">
    <location>
        <begin position="649"/>
        <end position="741"/>
    </location>
</feature>
<dbReference type="InterPro" id="IPR014755">
    <property type="entry name" value="Cu-Rt/internalin_Ig-like"/>
</dbReference>
<dbReference type="SMART" id="SM00060">
    <property type="entry name" value="FN3"/>
    <property type="match status" value="5"/>
</dbReference>
<comment type="caution">
    <text evidence="4">The sequence shown here is derived from an EMBL/GenBank/DDBJ whole genome shotgun (WGS) entry which is preliminary data.</text>
</comment>
<organism evidence="4 5">
    <name type="scientific">Flavobacterium cheonanense</name>
    <dbReference type="NCBI Taxonomy" id="706183"/>
    <lineage>
        <taxon>Bacteria</taxon>
        <taxon>Pseudomonadati</taxon>
        <taxon>Bacteroidota</taxon>
        <taxon>Flavobacteriia</taxon>
        <taxon>Flavobacteriales</taxon>
        <taxon>Flavobacteriaceae</taxon>
        <taxon>Flavobacterium</taxon>
    </lineage>
</organism>
<reference evidence="5" key="1">
    <citation type="journal article" date="2019" name="Int. J. Syst. Evol. Microbiol.">
        <title>The Global Catalogue of Microorganisms (GCM) 10K type strain sequencing project: providing services to taxonomists for standard genome sequencing and annotation.</title>
        <authorList>
            <consortium name="The Broad Institute Genomics Platform"/>
            <consortium name="The Broad Institute Genome Sequencing Center for Infectious Disease"/>
            <person name="Wu L."/>
            <person name="Ma J."/>
        </authorList>
    </citation>
    <scope>NUCLEOTIDE SEQUENCE [LARGE SCALE GENOMIC DNA]</scope>
    <source>
        <strain evidence="5">JCM 17069</strain>
    </source>
</reference>
<evidence type="ECO:0000313" key="4">
    <source>
        <dbReference type="EMBL" id="GAA4070561.1"/>
    </source>
</evidence>
<gene>
    <name evidence="4" type="ORF">GCM10022389_14710</name>
</gene>